<keyword evidence="9" id="KW-0346">Stress response</keyword>
<dbReference type="PANTHER" id="PTHR43670:SF118">
    <property type="entry name" value="HSP20_ALPHA CRYSTALLIN FAMILY PROTEIN"/>
    <property type="match status" value="1"/>
</dbReference>
<dbReference type="Gene3D" id="2.60.40.790">
    <property type="match status" value="1"/>
</dbReference>
<dbReference type="EMBL" id="JXTC01000418">
    <property type="protein sequence ID" value="PON55658.1"/>
    <property type="molecule type" value="Genomic_DNA"/>
</dbReference>
<gene>
    <name evidence="9" type="ORF">TorRG33x02_298730</name>
</gene>
<dbReference type="GO" id="GO:0034605">
    <property type="term" value="P:cellular response to heat"/>
    <property type="evidence" value="ECO:0007669"/>
    <property type="project" value="TreeGrafter"/>
</dbReference>
<evidence type="ECO:0000256" key="6">
    <source>
        <dbReference type="SAM" id="MobiDB-lite"/>
    </source>
</evidence>
<dbReference type="Proteomes" id="UP000237000">
    <property type="component" value="Unassembled WGS sequence"/>
</dbReference>
<name>A0A2P5C3N1_TREOI</name>
<evidence type="ECO:0000256" key="2">
    <source>
        <dbReference type="ARBA" id="ARBA00022475"/>
    </source>
</evidence>
<organism evidence="9 10">
    <name type="scientific">Trema orientale</name>
    <name type="common">Charcoal tree</name>
    <name type="synonym">Celtis orientalis</name>
    <dbReference type="NCBI Taxonomy" id="63057"/>
    <lineage>
        <taxon>Eukaryota</taxon>
        <taxon>Viridiplantae</taxon>
        <taxon>Streptophyta</taxon>
        <taxon>Embryophyta</taxon>
        <taxon>Tracheophyta</taxon>
        <taxon>Spermatophyta</taxon>
        <taxon>Magnoliopsida</taxon>
        <taxon>eudicotyledons</taxon>
        <taxon>Gunneridae</taxon>
        <taxon>Pentapetalae</taxon>
        <taxon>rosids</taxon>
        <taxon>fabids</taxon>
        <taxon>Rosales</taxon>
        <taxon>Cannabaceae</taxon>
        <taxon>Trema</taxon>
    </lineage>
</organism>
<proteinExistence type="inferred from homology"/>
<keyword evidence="7" id="KW-0812">Transmembrane</keyword>
<evidence type="ECO:0000256" key="4">
    <source>
        <dbReference type="PROSITE-ProRule" id="PRU00285"/>
    </source>
</evidence>
<evidence type="ECO:0000256" key="5">
    <source>
        <dbReference type="RuleBase" id="RU003616"/>
    </source>
</evidence>
<keyword evidence="3" id="KW-0611">Plant defense</keyword>
<feature type="region of interest" description="Disordered" evidence="6">
    <location>
        <begin position="98"/>
        <end position="143"/>
    </location>
</feature>
<accession>A0A2P5C3N1</accession>
<dbReference type="CDD" id="cd06464">
    <property type="entry name" value="ACD_sHsps-like"/>
    <property type="match status" value="1"/>
</dbReference>
<keyword evidence="7" id="KW-1133">Transmembrane helix</keyword>
<dbReference type="AlphaFoldDB" id="A0A2P5C3N1"/>
<dbReference type="InterPro" id="IPR008978">
    <property type="entry name" value="HSP20-like_chaperone"/>
</dbReference>
<comment type="subcellular location">
    <subcellularLocation>
        <location evidence="1">Cell membrane</location>
        <topology evidence="1">Single-pass membrane protein</topology>
    </subcellularLocation>
</comment>
<dbReference type="InterPro" id="IPR002068">
    <property type="entry name" value="A-crystallin/Hsp20_dom"/>
</dbReference>
<evidence type="ECO:0000256" key="1">
    <source>
        <dbReference type="ARBA" id="ARBA00004162"/>
    </source>
</evidence>
<comment type="caution">
    <text evidence="9">The sequence shown here is derived from an EMBL/GenBank/DDBJ whole genome shotgun (WGS) entry which is preliminary data.</text>
</comment>
<reference evidence="10" key="1">
    <citation type="submission" date="2016-06" db="EMBL/GenBank/DDBJ databases">
        <title>Parallel loss of symbiosis genes in relatives of nitrogen-fixing non-legume Parasponia.</title>
        <authorList>
            <person name="Van Velzen R."/>
            <person name="Holmer R."/>
            <person name="Bu F."/>
            <person name="Rutten L."/>
            <person name="Van Zeijl A."/>
            <person name="Liu W."/>
            <person name="Santuari L."/>
            <person name="Cao Q."/>
            <person name="Sharma T."/>
            <person name="Shen D."/>
            <person name="Roswanjaya Y."/>
            <person name="Wardhani T."/>
            <person name="Kalhor M.S."/>
            <person name="Jansen J."/>
            <person name="Van den Hoogen J."/>
            <person name="Gungor B."/>
            <person name="Hartog M."/>
            <person name="Hontelez J."/>
            <person name="Verver J."/>
            <person name="Yang W.-C."/>
            <person name="Schijlen E."/>
            <person name="Repin R."/>
            <person name="Schilthuizen M."/>
            <person name="Schranz E."/>
            <person name="Heidstra R."/>
            <person name="Miyata K."/>
            <person name="Fedorova E."/>
            <person name="Kohlen W."/>
            <person name="Bisseling T."/>
            <person name="Smit S."/>
            <person name="Geurts R."/>
        </authorList>
    </citation>
    <scope>NUCLEOTIDE SEQUENCE [LARGE SCALE GENOMIC DNA]</scope>
    <source>
        <strain evidence="10">cv. RG33-2</strain>
    </source>
</reference>
<evidence type="ECO:0000313" key="9">
    <source>
        <dbReference type="EMBL" id="PON55658.1"/>
    </source>
</evidence>
<dbReference type="SUPFAM" id="SSF49764">
    <property type="entry name" value="HSP20-like chaperones"/>
    <property type="match status" value="1"/>
</dbReference>
<dbReference type="FunCoup" id="A0A2P5C3N1">
    <property type="interactions" value="2"/>
</dbReference>
<evidence type="ECO:0000256" key="3">
    <source>
        <dbReference type="ARBA" id="ARBA00022821"/>
    </source>
</evidence>
<evidence type="ECO:0000256" key="7">
    <source>
        <dbReference type="SAM" id="Phobius"/>
    </source>
</evidence>
<feature type="transmembrane region" description="Helical" evidence="7">
    <location>
        <begin position="155"/>
        <end position="177"/>
    </location>
</feature>
<sequence>MAAHFKRSYEDFEPFCQWKRGQGRDILEVHLQGFSKEYLRVQLNNYGILTISGEQSLDNVKMSRFRKEIKVSKDCKMDQIRAKFTRGILYITLPKVSSESSAGPAEKSQQKESDHKDKTPNNGDQNGISCGGESKRCHSSRSRDGMLRNEISKNIALGVAVVVAVGIIVGGFLVWNFTSKPAPIIY</sequence>
<dbReference type="OrthoDB" id="1431247at2759"/>
<dbReference type="InParanoid" id="A0A2P5C3N1"/>
<dbReference type="STRING" id="63057.A0A2P5C3N1"/>
<dbReference type="GO" id="GO:0006952">
    <property type="term" value="P:defense response"/>
    <property type="evidence" value="ECO:0007669"/>
    <property type="project" value="UniProtKB-KW"/>
</dbReference>
<protein>
    <submittedName>
        <fullName evidence="9">Small heat shock protein HSP</fullName>
    </submittedName>
</protein>
<dbReference type="PANTHER" id="PTHR43670">
    <property type="entry name" value="HEAT SHOCK PROTEIN 26"/>
    <property type="match status" value="1"/>
</dbReference>
<dbReference type="PROSITE" id="PS01031">
    <property type="entry name" value="SHSP"/>
    <property type="match status" value="1"/>
</dbReference>
<keyword evidence="2" id="KW-1003">Cell membrane</keyword>
<evidence type="ECO:0000259" key="8">
    <source>
        <dbReference type="PROSITE" id="PS01031"/>
    </source>
</evidence>
<keyword evidence="7" id="KW-0472">Membrane</keyword>
<dbReference type="Pfam" id="PF00011">
    <property type="entry name" value="HSP20"/>
    <property type="match status" value="1"/>
</dbReference>
<keyword evidence="10" id="KW-1185">Reference proteome</keyword>
<evidence type="ECO:0000313" key="10">
    <source>
        <dbReference type="Proteomes" id="UP000237000"/>
    </source>
</evidence>
<comment type="similarity">
    <text evidence="4 5">Belongs to the small heat shock protein (HSP20) family.</text>
</comment>
<feature type="domain" description="SHSP" evidence="8">
    <location>
        <begin position="6"/>
        <end position="114"/>
    </location>
</feature>
<feature type="compositionally biased region" description="Basic and acidic residues" evidence="6">
    <location>
        <begin position="108"/>
        <end position="119"/>
    </location>
</feature>
<feature type="compositionally biased region" description="Basic and acidic residues" evidence="6">
    <location>
        <begin position="133"/>
        <end position="143"/>
    </location>
</feature>
<dbReference type="GO" id="GO:0005886">
    <property type="term" value="C:plasma membrane"/>
    <property type="evidence" value="ECO:0007669"/>
    <property type="project" value="UniProtKB-SubCell"/>
</dbReference>